<protein>
    <submittedName>
        <fullName evidence="1">Uncharacterized protein</fullName>
    </submittedName>
</protein>
<dbReference type="EMBL" id="JADDUC010000239">
    <property type="protein sequence ID" value="KAG0115056.1"/>
    <property type="molecule type" value="Genomic_DNA"/>
</dbReference>
<dbReference type="Proteomes" id="UP000618051">
    <property type="component" value="Unassembled WGS sequence"/>
</dbReference>
<comment type="caution">
    <text evidence="1">The sequence shown here is derived from an EMBL/GenBank/DDBJ whole genome shotgun (WGS) entry which is preliminary data.</text>
</comment>
<evidence type="ECO:0000313" key="2">
    <source>
        <dbReference type="EMBL" id="KAI1232286.1"/>
    </source>
</evidence>
<reference evidence="2 3" key="2">
    <citation type="journal article" date="2021" name="J. Hered.">
        <title>Feather Gene Expression Elucidates the Developmental Basis of Plumage Iridescence in African Starlings.</title>
        <authorList>
            <person name="Rubenstein D.R."/>
            <person name="Corvelo A."/>
            <person name="MacManes M.D."/>
            <person name="Maia R."/>
            <person name="Narzisi G."/>
            <person name="Rousaki A."/>
            <person name="Vandenabeele P."/>
            <person name="Shawkey M.D."/>
            <person name="Solomon J."/>
        </authorList>
    </citation>
    <scope>NUCLEOTIDE SEQUENCE [LARGE SCALE GENOMIC DNA]</scope>
    <source>
        <strain evidence="2">SS15</strain>
    </source>
</reference>
<gene>
    <name evidence="2" type="ORF">IHE44_0006734</name>
    <name evidence="1" type="ORF">IHE44_006605</name>
</gene>
<dbReference type="AlphaFoldDB" id="A0A835NHC8"/>
<proteinExistence type="predicted"/>
<reference evidence="2" key="3">
    <citation type="submission" date="2022-01" db="EMBL/GenBank/DDBJ databases">
        <authorList>
            <person name="Rubenstein D.R."/>
        </authorList>
    </citation>
    <scope>NUCLEOTIDE SEQUENCE</scope>
    <source>
        <strain evidence="2">SS15</strain>
        <tissue evidence="2">Liver</tissue>
    </source>
</reference>
<sequence>MGPARDVVVHCASVVHQGEVGLSLAFARLGLLEVVGLAQVLVIELVLERGVSCLGEHALLFQDGEDAHGLGKAQGRREDKHEHVVVEELLQFLIGEVDAQLLQAVELHNYKSTLLICAGFALIGT</sequence>
<accession>A0A835NHC8</accession>
<evidence type="ECO:0000313" key="1">
    <source>
        <dbReference type="EMBL" id="KAG0115056.1"/>
    </source>
</evidence>
<evidence type="ECO:0000313" key="3">
    <source>
        <dbReference type="Proteomes" id="UP000618051"/>
    </source>
</evidence>
<dbReference type="OrthoDB" id="10068081at2759"/>
<name>A0A835NHC8_9PASS</name>
<keyword evidence="3" id="KW-1185">Reference proteome</keyword>
<reference evidence="1" key="1">
    <citation type="submission" date="2020-10" db="EMBL/GenBank/DDBJ databases">
        <title>Feather gene expression reveals the developmental basis of iridescence in African starlings.</title>
        <authorList>
            <person name="Rubenstein D.R."/>
        </authorList>
    </citation>
    <scope>NUCLEOTIDE SEQUENCE</scope>
    <source>
        <strain evidence="1">SS15</strain>
        <tissue evidence="1">Liver</tissue>
    </source>
</reference>
<organism evidence="1">
    <name type="scientific">Lamprotornis superbus</name>
    <dbReference type="NCBI Taxonomy" id="245042"/>
    <lineage>
        <taxon>Eukaryota</taxon>
        <taxon>Metazoa</taxon>
        <taxon>Chordata</taxon>
        <taxon>Craniata</taxon>
        <taxon>Vertebrata</taxon>
        <taxon>Euteleostomi</taxon>
        <taxon>Archelosauria</taxon>
        <taxon>Archosauria</taxon>
        <taxon>Dinosauria</taxon>
        <taxon>Saurischia</taxon>
        <taxon>Theropoda</taxon>
        <taxon>Coelurosauria</taxon>
        <taxon>Aves</taxon>
        <taxon>Neognathae</taxon>
        <taxon>Neoaves</taxon>
        <taxon>Telluraves</taxon>
        <taxon>Australaves</taxon>
        <taxon>Passeriformes</taxon>
        <taxon>Sturnidae</taxon>
        <taxon>Lamprotornis</taxon>
    </lineage>
</organism>
<dbReference type="EMBL" id="JADDUC020000022">
    <property type="protein sequence ID" value="KAI1232286.1"/>
    <property type="molecule type" value="Genomic_DNA"/>
</dbReference>